<evidence type="ECO:0000313" key="2">
    <source>
        <dbReference type="Proteomes" id="UP001595846"/>
    </source>
</evidence>
<sequence length="74" mass="7579">MSVNLHQVLESADGEFEGSTGRVDAAVSAAVEPGESITLTLEADGPGTNSRSISVDLSHSEARLLGGRLVEPTS</sequence>
<accession>A0ABD5NKR3</accession>
<dbReference type="GeneID" id="73902809"/>
<proteinExistence type="predicted"/>
<name>A0ABD5NKR3_9EURY</name>
<organism evidence="1 2">
    <name type="scientific">Halovivax cerinus</name>
    <dbReference type="NCBI Taxonomy" id="1487865"/>
    <lineage>
        <taxon>Archaea</taxon>
        <taxon>Methanobacteriati</taxon>
        <taxon>Methanobacteriota</taxon>
        <taxon>Stenosarchaea group</taxon>
        <taxon>Halobacteria</taxon>
        <taxon>Halobacteriales</taxon>
        <taxon>Natrialbaceae</taxon>
        <taxon>Halovivax</taxon>
    </lineage>
</organism>
<gene>
    <name evidence="1" type="ORF">ACFOUR_03535</name>
</gene>
<dbReference type="RefSeq" id="WP_256533678.1">
    <property type="nucleotide sequence ID" value="NZ_CP101824.1"/>
</dbReference>
<comment type="caution">
    <text evidence="1">The sequence shown here is derived from an EMBL/GenBank/DDBJ whole genome shotgun (WGS) entry which is preliminary data.</text>
</comment>
<dbReference type="AlphaFoldDB" id="A0ABD5NKR3"/>
<protein>
    <submittedName>
        <fullName evidence="1">Uncharacterized protein</fullName>
    </submittedName>
</protein>
<evidence type="ECO:0000313" key="1">
    <source>
        <dbReference type="EMBL" id="MFC3957447.1"/>
    </source>
</evidence>
<reference evidence="1 2" key="1">
    <citation type="journal article" date="2019" name="Int. J. Syst. Evol. Microbiol.">
        <title>The Global Catalogue of Microorganisms (GCM) 10K type strain sequencing project: providing services to taxonomists for standard genome sequencing and annotation.</title>
        <authorList>
            <consortium name="The Broad Institute Genomics Platform"/>
            <consortium name="The Broad Institute Genome Sequencing Center for Infectious Disease"/>
            <person name="Wu L."/>
            <person name="Ma J."/>
        </authorList>
    </citation>
    <scope>NUCLEOTIDE SEQUENCE [LARGE SCALE GENOMIC DNA]</scope>
    <source>
        <strain evidence="1 2">IBRC-M 10256</strain>
    </source>
</reference>
<dbReference type="Proteomes" id="UP001595846">
    <property type="component" value="Unassembled WGS sequence"/>
</dbReference>
<dbReference type="EMBL" id="JBHSAQ010000002">
    <property type="protein sequence ID" value="MFC3957447.1"/>
    <property type="molecule type" value="Genomic_DNA"/>
</dbReference>
<keyword evidence="2" id="KW-1185">Reference proteome</keyword>